<dbReference type="GO" id="GO:0016868">
    <property type="term" value="F:intramolecular phosphotransferase activity"/>
    <property type="evidence" value="ECO:0007669"/>
    <property type="project" value="InterPro"/>
</dbReference>
<dbReference type="Pfam" id="PF02878">
    <property type="entry name" value="PGM_PMM_I"/>
    <property type="match status" value="1"/>
</dbReference>
<dbReference type="InterPro" id="IPR005843">
    <property type="entry name" value="A-D-PHexomutase_C"/>
</dbReference>
<comment type="caution">
    <text evidence="12">The sequence shown here is derived from an EMBL/GenBank/DDBJ whole genome shotgun (WGS) entry which is preliminary data.</text>
</comment>
<evidence type="ECO:0000259" key="10">
    <source>
        <dbReference type="Pfam" id="PF02879"/>
    </source>
</evidence>
<evidence type="ECO:0000256" key="3">
    <source>
        <dbReference type="ARBA" id="ARBA00022553"/>
    </source>
</evidence>
<dbReference type="AlphaFoldDB" id="A0A2K2HEF5"/>
<gene>
    <name evidence="12" type="ORF">C2E25_01905</name>
</gene>
<evidence type="ECO:0000256" key="4">
    <source>
        <dbReference type="ARBA" id="ARBA00022723"/>
    </source>
</evidence>
<keyword evidence="4 7" id="KW-0479">Metal-binding</keyword>
<dbReference type="Gene3D" id="3.40.120.10">
    <property type="entry name" value="Alpha-D-Glucose-1,6-Bisphosphate, subunit A, domain 3"/>
    <property type="match status" value="3"/>
</dbReference>
<evidence type="ECO:0000313" key="12">
    <source>
        <dbReference type="EMBL" id="PNU21639.1"/>
    </source>
</evidence>
<dbReference type="InterPro" id="IPR005845">
    <property type="entry name" value="A-D-PHexomutase_a/b/a-II"/>
</dbReference>
<evidence type="ECO:0000256" key="1">
    <source>
        <dbReference type="ARBA" id="ARBA00001946"/>
    </source>
</evidence>
<dbReference type="Pfam" id="PF02879">
    <property type="entry name" value="PGM_PMM_II"/>
    <property type="match status" value="1"/>
</dbReference>
<dbReference type="PROSITE" id="PS00710">
    <property type="entry name" value="PGM_PMM"/>
    <property type="match status" value="1"/>
</dbReference>
<evidence type="ECO:0000259" key="8">
    <source>
        <dbReference type="Pfam" id="PF00408"/>
    </source>
</evidence>
<keyword evidence="5 7" id="KW-0460">Magnesium</keyword>
<keyword evidence="6" id="KW-0413">Isomerase</keyword>
<evidence type="ECO:0000256" key="7">
    <source>
        <dbReference type="RuleBase" id="RU004326"/>
    </source>
</evidence>
<feature type="domain" description="Alpha-D-phosphohexomutase C-terminal" evidence="8">
    <location>
        <begin position="370"/>
        <end position="443"/>
    </location>
</feature>
<dbReference type="Gene3D" id="3.30.310.50">
    <property type="entry name" value="Alpha-D-phosphohexomutase, C-terminal domain"/>
    <property type="match status" value="1"/>
</dbReference>
<evidence type="ECO:0000259" key="9">
    <source>
        <dbReference type="Pfam" id="PF02878"/>
    </source>
</evidence>
<dbReference type="InterPro" id="IPR005841">
    <property type="entry name" value="Alpha-D-phosphohexomutase_SF"/>
</dbReference>
<evidence type="ECO:0000256" key="5">
    <source>
        <dbReference type="ARBA" id="ARBA00022842"/>
    </source>
</evidence>
<dbReference type="Pfam" id="PF02880">
    <property type="entry name" value="PGM_PMM_III"/>
    <property type="match status" value="1"/>
</dbReference>
<evidence type="ECO:0000256" key="6">
    <source>
        <dbReference type="ARBA" id="ARBA00023235"/>
    </source>
</evidence>
<feature type="domain" description="Alpha-D-phosphohexomutase alpha/beta/alpha" evidence="9">
    <location>
        <begin position="5"/>
        <end position="130"/>
    </location>
</feature>
<evidence type="ECO:0000256" key="2">
    <source>
        <dbReference type="ARBA" id="ARBA00010231"/>
    </source>
</evidence>
<dbReference type="GO" id="GO:0000287">
    <property type="term" value="F:magnesium ion binding"/>
    <property type="evidence" value="ECO:0007669"/>
    <property type="project" value="InterPro"/>
</dbReference>
<dbReference type="PANTHER" id="PTHR43771">
    <property type="entry name" value="PHOSPHOMANNOMUTASE"/>
    <property type="match status" value="1"/>
</dbReference>
<dbReference type="PRINTS" id="PR00509">
    <property type="entry name" value="PGMPMM"/>
</dbReference>
<dbReference type="Proteomes" id="UP000236340">
    <property type="component" value="Unassembled WGS sequence"/>
</dbReference>
<dbReference type="InterPro" id="IPR016055">
    <property type="entry name" value="A-D-PHexomutase_a/b/a-I/II/III"/>
</dbReference>
<dbReference type="PANTHER" id="PTHR43771:SF1">
    <property type="entry name" value="PHOSPHOMANNOMUTASE"/>
    <property type="match status" value="1"/>
</dbReference>
<organism evidence="12 13">
    <name type="scientific">Geothermobacter hydrogeniphilus</name>
    <dbReference type="NCBI Taxonomy" id="1969733"/>
    <lineage>
        <taxon>Bacteria</taxon>
        <taxon>Pseudomonadati</taxon>
        <taxon>Thermodesulfobacteriota</taxon>
        <taxon>Desulfuromonadia</taxon>
        <taxon>Desulfuromonadales</taxon>
        <taxon>Geothermobacteraceae</taxon>
        <taxon>Geothermobacter</taxon>
    </lineage>
</organism>
<evidence type="ECO:0000313" key="13">
    <source>
        <dbReference type="Proteomes" id="UP000236340"/>
    </source>
</evidence>
<name>A0A2K2HEF5_9BACT</name>
<dbReference type="OrthoDB" id="9806956at2"/>
<keyword evidence="3" id="KW-0597">Phosphoprotein</keyword>
<feature type="domain" description="Alpha-D-phosphohexomutase alpha/beta/alpha" evidence="11">
    <location>
        <begin position="255"/>
        <end position="365"/>
    </location>
</feature>
<dbReference type="InterPro" id="IPR036900">
    <property type="entry name" value="A-D-PHexomutase_C_sf"/>
</dbReference>
<dbReference type="SUPFAM" id="SSF53738">
    <property type="entry name" value="Phosphoglucomutase, first 3 domains"/>
    <property type="match status" value="3"/>
</dbReference>
<reference evidence="12 13" key="1">
    <citation type="journal article" date="2018" name="Genome Announc.">
        <title>Genome Sequence of Geothermobacter sp. HR-1 Iron Reducer from the Loihi Seamount.</title>
        <authorList>
            <person name="Smith H."/>
            <person name="Abuyen K."/>
            <person name="Tremblay J."/>
            <person name="Savalia P."/>
            <person name="Perez-Rodriguez I."/>
            <person name="Emerson D."/>
            <person name="Tully B."/>
            <person name="Amend J."/>
        </authorList>
    </citation>
    <scope>NUCLEOTIDE SEQUENCE [LARGE SCALE GENOMIC DNA]</scope>
    <source>
        <strain evidence="12 13">HR-1</strain>
    </source>
</reference>
<dbReference type="InterPro" id="IPR016066">
    <property type="entry name" value="A-D-PHexomutase_CS"/>
</dbReference>
<dbReference type="Pfam" id="PF00408">
    <property type="entry name" value="PGM_PMM_IV"/>
    <property type="match status" value="1"/>
</dbReference>
<feature type="domain" description="Alpha-D-phosphohexomutase alpha/beta/alpha" evidence="10">
    <location>
        <begin position="151"/>
        <end position="250"/>
    </location>
</feature>
<accession>A0A2K2HEF5</accession>
<dbReference type="RefSeq" id="WP_103114101.1">
    <property type="nucleotide sequence ID" value="NZ_PPFX01000002.1"/>
</dbReference>
<proteinExistence type="inferred from homology"/>
<dbReference type="EMBL" id="PPFX01000002">
    <property type="protein sequence ID" value="PNU21639.1"/>
    <property type="molecule type" value="Genomic_DNA"/>
</dbReference>
<sequence>MNLNCFKAYDIRGRLPDELNEEIAWRIGRAYAAFLKPRTVVVGRDVRLSSEALTAALSRGLTEGGADVVDIGLCGTEEVYFATDYGRHDGGIMVTASHNPADFNGMKLVREGARPISGDSGLSTIRELVAGGDFPAVERIGGIREENYRGPYIRHLLGYLGEDGLRRLKIVANPGNGCAGPVLKLLEAQLPFEFIPVHFEPDGSFPNGIPNPLLPENRSATADAVLAVGADFGVAWDGDFDRCFLFDERGRFIEGYYIVGLLAEALLGFAPGAKIIHDPRLTWNTVEVVERAGGTPIMSKTGHAFIKERMRAEDALYGGEMSAHHYFRDFAYCDSGMIPWLLVAGLVCRSGKPLSALVDERIAAYPSSGEINRQVADPAVAMRRVEDHYAGQGGAVDRTDGLSIDFADWRFNLRPSNTEPVLRLNVEARGDRALMENRTAEILDLLDT</sequence>
<evidence type="ECO:0000259" key="11">
    <source>
        <dbReference type="Pfam" id="PF02880"/>
    </source>
</evidence>
<comment type="similarity">
    <text evidence="2 7">Belongs to the phosphohexose mutase family.</text>
</comment>
<dbReference type="InterPro" id="IPR005846">
    <property type="entry name" value="A-D-PHexomutase_a/b/a-III"/>
</dbReference>
<dbReference type="SUPFAM" id="SSF55957">
    <property type="entry name" value="Phosphoglucomutase, C-terminal domain"/>
    <property type="match status" value="1"/>
</dbReference>
<comment type="cofactor">
    <cofactor evidence="1">
        <name>Mg(2+)</name>
        <dbReference type="ChEBI" id="CHEBI:18420"/>
    </cofactor>
</comment>
<dbReference type="GO" id="GO:0005975">
    <property type="term" value="P:carbohydrate metabolic process"/>
    <property type="evidence" value="ECO:0007669"/>
    <property type="project" value="InterPro"/>
</dbReference>
<protein>
    <submittedName>
        <fullName evidence="12">Phosphomannomutase</fullName>
    </submittedName>
</protein>
<dbReference type="InterPro" id="IPR005844">
    <property type="entry name" value="A-D-PHexomutase_a/b/a-I"/>
</dbReference>
<dbReference type="CDD" id="cd03089">
    <property type="entry name" value="PMM_PGM"/>
    <property type="match status" value="1"/>
</dbReference>